<accession>A0A0L0CKH1</accession>
<feature type="compositionally biased region" description="Basic and acidic residues" evidence="1">
    <location>
        <begin position="130"/>
        <end position="142"/>
    </location>
</feature>
<feature type="compositionally biased region" description="Pro residues" evidence="1">
    <location>
        <begin position="458"/>
        <end position="470"/>
    </location>
</feature>
<dbReference type="AlphaFoldDB" id="A0A0L0CKH1"/>
<dbReference type="Proteomes" id="UP000037069">
    <property type="component" value="Unassembled WGS sequence"/>
</dbReference>
<gene>
    <name evidence="2" type="ORF">FF38_14499</name>
</gene>
<dbReference type="STRING" id="7375.A0A0L0CKH1"/>
<evidence type="ECO:0008006" key="4">
    <source>
        <dbReference type="Google" id="ProtNLM"/>
    </source>
</evidence>
<feature type="compositionally biased region" description="Acidic residues" evidence="1">
    <location>
        <begin position="561"/>
        <end position="570"/>
    </location>
</feature>
<feature type="region of interest" description="Disordered" evidence="1">
    <location>
        <begin position="1"/>
        <end position="318"/>
    </location>
</feature>
<evidence type="ECO:0000313" key="2">
    <source>
        <dbReference type="EMBL" id="KNC32761.1"/>
    </source>
</evidence>
<feature type="compositionally biased region" description="Polar residues" evidence="1">
    <location>
        <begin position="292"/>
        <end position="317"/>
    </location>
</feature>
<organism evidence="2 3">
    <name type="scientific">Lucilia cuprina</name>
    <name type="common">Green bottle fly</name>
    <name type="synonym">Australian sheep blowfly</name>
    <dbReference type="NCBI Taxonomy" id="7375"/>
    <lineage>
        <taxon>Eukaryota</taxon>
        <taxon>Metazoa</taxon>
        <taxon>Ecdysozoa</taxon>
        <taxon>Arthropoda</taxon>
        <taxon>Hexapoda</taxon>
        <taxon>Insecta</taxon>
        <taxon>Pterygota</taxon>
        <taxon>Neoptera</taxon>
        <taxon>Endopterygota</taxon>
        <taxon>Diptera</taxon>
        <taxon>Brachycera</taxon>
        <taxon>Muscomorpha</taxon>
        <taxon>Oestroidea</taxon>
        <taxon>Calliphoridae</taxon>
        <taxon>Luciliinae</taxon>
        <taxon>Lucilia</taxon>
    </lineage>
</organism>
<protein>
    <recommendedName>
        <fullName evidence="4">A-kinase anchor protein 200</fullName>
    </recommendedName>
</protein>
<feature type="compositionally biased region" description="Low complexity" evidence="1">
    <location>
        <begin position="211"/>
        <end position="222"/>
    </location>
</feature>
<feature type="compositionally biased region" description="Polar residues" evidence="1">
    <location>
        <begin position="245"/>
        <end position="256"/>
    </location>
</feature>
<proteinExistence type="predicted"/>
<comment type="caution">
    <text evidence="2">The sequence shown here is derived from an EMBL/GenBank/DDBJ whole genome shotgun (WGS) entry which is preliminary data.</text>
</comment>
<feature type="compositionally biased region" description="Basic and acidic residues" evidence="1">
    <location>
        <begin position="8"/>
        <end position="73"/>
    </location>
</feature>
<keyword evidence="3" id="KW-1185">Reference proteome</keyword>
<feature type="compositionally biased region" description="Basic and acidic residues" evidence="1">
    <location>
        <begin position="195"/>
        <end position="210"/>
    </location>
</feature>
<feature type="compositionally biased region" description="Polar residues" evidence="1">
    <location>
        <begin position="223"/>
        <end position="238"/>
    </location>
</feature>
<feature type="compositionally biased region" description="Polar residues" evidence="1">
    <location>
        <begin position="471"/>
        <end position="482"/>
    </location>
</feature>
<feature type="region of interest" description="Disordered" evidence="1">
    <location>
        <begin position="414"/>
        <end position="598"/>
    </location>
</feature>
<evidence type="ECO:0000313" key="3">
    <source>
        <dbReference type="Proteomes" id="UP000037069"/>
    </source>
</evidence>
<feature type="compositionally biased region" description="Polar residues" evidence="1">
    <location>
        <begin position="522"/>
        <end position="531"/>
    </location>
</feature>
<dbReference type="OrthoDB" id="8196194at2759"/>
<feature type="compositionally biased region" description="Basic and acidic residues" evidence="1">
    <location>
        <begin position="445"/>
        <end position="456"/>
    </location>
</feature>
<feature type="compositionally biased region" description="Basic and acidic residues" evidence="1">
    <location>
        <begin position="551"/>
        <end position="560"/>
    </location>
</feature>
<reference evidence="2 3" key="1">
    <citation type="journal article" date="2015" name="Nat. Commun.">
        <title>Lucilia cuprina genome unlocks parasitic fly biology to underpin future interventions.</title>
        <authorList>
            <person name="Anstead C.A."/>
            <person name="Korhonen P.K."/>
            <person name="Young N.D."/>
            <person name="Hall R.S."/>
            <person name="Jex A.R."/>
            <person name="Murali S.C."/>
            <person name="Hughes D.S."/>
            <person name="Lee S.F."/>
            <person name="Perry T."/>
            <person name="Stroehlein A.J."/>
            <person name="Ansell B.R."/>
            <person name="Breugelmans B."/>
            <person name="Hofmann A."/>
            <person name="Qu J."/>
            <person name="Dugan S."/>
            <person name="Lee S.L."/>
            <person name="Chao H."/>
            <person name="Dinh H."/>
            <person name="Han Y."/>
            <person name="Doddapaneni H.V."/>
            <person name="Worley K.C."/>
            <person name="Muzny D.M."/>
            <person name="Ioannidis P."/>
            <person name="Waterhouse R.M."/>
            <person name="Zdobnov E.M."/>
            <person name="James P.J."/>
            <person name="Bagnall N.H."/>
            <person name="Kotze A.C."/>
            <person name="Gibbs R.A."/>
            <person name="Richards S."/>
            <person name="Batterham P."/>
            <person name="Gasser R.B."/>
        </authorList>
    </citation>
    <scope>NUCLEOTIDE SEQUENCE [LARGE SCALE GENOMIC DNA]</scope>
    <source>
        <strain evidence="2 3">LS</strain>
        <tissue evidence="2">Full body</tissue>
    </source>
</reference>
<name>A0A0L0CKH1_LUCCU</name>
<dbReference type="EMBL" id="JRES01000274">
    <property type="protein sequence ID" value="KNC32761.1"/>
    <property type="molecule type" value="Genomic_DNA"/>
</dbReference>
<sequence length="765" mass="83706">MGKAQSKRSVDITTETKKGAEDEITEKMEKIEDLDKKDVVNGDATISEKSDPEKKDSDEVENDKDMTTEKDVDAQAGGDSAEQQNACENSKEEGGSAAAEEISPLADESIKKSKKEKVKKKWSFRSISFGKKDKQKPAKNEDAAEDGSAATNGADAEEKSTTEPEASQKEKSANENEEKTAENQENGNATPKELNGVEHNEEKSSEEKSNDTANTTNNTTTTESCEPVQNETADISSELSEKTENMATATTINNEIKVSENATDDDTSKNGIDEKMNATEQEPQKIDVANASVESPSEKTSTIASAVTNESSASTNGEVVEKIHQNGDHGESELEVVEKSKAQIEVISNTDNKVSAATLDYISSTSINPSNVQIQVQDLNASSEMPDEKIQIDNDESCIPSEIKIQKHIAAQSSLSEANVSMTEDKVENNSQNETVANLISETGDTEKSVEDKVGDEPSPPPLPISPPPSQVSVFAFTSNAESVEDSIETKNSESSNNQDEENKEEISQPIPPPSELKTTEDPNNIETNAIHNEKHEGEIYPDNETPQTHVDNDNEKVEIECDETNEEQEASVCKEMPLHKDEAVPSSTGSSEELQNEEEALVAAAVINEITEKAAEIVGEQLKYNVEHTTDEQSLQSNEERQEELECNNEIVKDNTVEEFDNEVKTNKDQHDFDNKIECEITISSEETPLEHIEQSNNITTECSSDFSASNSIQQNEDVMVSINKSDNSDEELLNPTKEFANAKDIKDNITVAEITQDLSVTCE</sequence>
<evidence type="ECO:0000256" key="1">
    <source>
        <dbReference type="SAM" id="MobiDB-lite"/>
    </source>
</evidence>
<dbReference type="OMA" id="NDESCIP"/>
<feature type="compositionally biased region" description="Basic residues" evidence="1">
    <location>
        <begin position="112"/>
        <end position="123"/>
    </location>
</feature>
<feature type="compositionally biased region" description="Polar residues" evidence="1">
    <location>
        <begin position="429"/>
        <end position="443"/>
    </location>
</feature>
<feature type="compositionally biased region" description="Basic and acidic residues" evidence="1">
    <location>
        <begin position="266"/>
        <end position="285"/>
    </location>
</feature>
<feature type="compositionally biased region" description="Basic and acidic residues" evidence="1">
    <location>
        <begin position="156"/>
        <end position="182"/>
    </location>
</feature>